<name>A0A2K1XUZ7_POPTR</name>
<reference evidence="11 12" key="1">
    <citation type="journal article" date="2006" name="Science">
        <title>The genome of black cottonwood, Populus trichocarpa (Torr. &amp; Gray).</title>
        <authorList>
            <person name="Tuskan G.A."/>
            <person name="Difazio S."/>
            <person name="Jansson S."/>
            <person name="Bohlmann J."/>
            <person name="Grigoriev I."/>
            <person name="Hellsten U."/>
            <person name="Putnam N."/>
            <person name="Ralph S."/>
            <person name="Rombauts S."/>
            <person name="Salamov A."/>
            <person name="Schein J."/>
            <person name="Sterck L."/>
            <person name="Aerts A."/>
            <person name="Bhalerao R.R."/>
            <person name="Bhalerao R.P."/>
            <person name="Blaudez D."/>
            <person name="Boerjan W."/>
            <person name="Brun A."/>
            <person name="Brunner A."/>
            <person name="Busov V."/>
            <person name="Campbell M."/>
            <person name="Carlson J."/>
            <person name="Chalot M."/>
            <person name="Chapman J."/>
            <person name="Chen G.L."/>
            <person name="Cooper D."/>
            <person name="Coutinho P.M."/>
            <person name="Couturier J."/>
            <person name="Covert S."/>
            <person name="Cronk Q."/>
            <person name="Cunningham R."/>
            <person name="Davis J."/>
            <person name="Degroeve S."/>
            <person name="Dejardin A."/>
            <person name="Depamphilis C."/>
            <person name="Detter J."/>
            <person name="Dirks B."/>
            <person name="Dubchak I."/>
            <person name="Duplessis S."/>
            <person name="Ehlting J."/>
            <person name="Ellis B."/>
            <person name="Gendler K."/>
            <person name="Goodstein D."/>
            <person name="Gribskov M."/>
            <person name="Grimwood J."/>
            <person name="Groover A."/>
            <person name="Gunter L."/>
            <person name="Hamberger B."/>
            <person name="Heinze B."/>
            <person name="Helariutta Y."/>
            <person name="Henrissat B."/>
            <person name="Holligan D."/>
            <person name="Holt R."/>
            <person name="Huang W."/>
            <person name="Islam-Faridi N."/>
            <person name="Jones S."/>
            <person name="Jones-Rhoades M."/>
            <person name="Jorgensen R."/>
            <person name="Joshi C."/>
            <person name="Kangasjarvi J."/>
            <person name="Karlsson J."/>
            <person name="Kelleher C."/>
            <person name="Kirkpatrick R."/>
            <person name="Kirst M."/>
            <person name="Kohler A."/>
            <person name="Kalluri U."/>
            <person name="Larimer F."/>
            <person name="Leebens-Mack J."/>
            <person name="Leple J.C."/>
            <person name="Locascio P."/>
            <person name="Lou Y."/>
            <person name="Lucas S."/>
            <person name="Martin F."/>
            <person name="Montanini B."/>
            <person name="Napoli C."/>
            <person name="Nelson D.R."/>
            <person name="Nelson C."/>
            <person name="Nieminen K."/>
            <person name="Nilsson O."/>
            <person name="Pereda V."/>
            <person name="Peter G."/>
            <person name="Philippe R."/>
            <person name="Pilate G."/>
            <person name="Poliakov A."/>
            <person name="Razumovskaya J."/>
            <person name="Richardson P."/>
            <person name="Rinaldi C."/>
            <person name="Ritland K."/>
            <person name="Rouze P."/>
            <person name="Ryaboy D."/>
            <person name="Schmutz J."/>
            <person name="Schrader J."/>
            <person name="Segerman B."/>
            <person name="Shin H."/>
            <person name="Siddiqui A."/>
            <person name="Sterky F."/>
            <person name="Terry A."/>
            <person name="Tsai C.J."/>
            <person name="Uberbacher E."/>
            <person name="Unneberg P."/>
            <person name="Vahala J."/>
            <person name="Wall K."/>
            <person name="Wessler S."/>
            <person name="Yang G."/>
            <person name="Yin T."/>
            <person name="Douglas C."/>
            <person name="Marra M."/>
            <person name="Sandberg G."/>
            <person name="Van de Peer Y."/>
            <person name="Rokhsar D."/>
        </authorList>
    </citation>
    <scope>NUCLEOTIDE SEQUENCE [LARGE SCALE GENOMIC DNA]</scope>
    <source>
        <strain evidence="12">cv. Nisqually</strain>
    </source>
</reference>
<organism evidence="11 12">
    <name type="scientific">Populus trichocarpa</name>
    <name type="common">Western balsam poplar</name>
    <name type="synonym">Populus balsamifera subsp. trichocarpa</name>
    <dbReference type="NCBI Taxonomy" id="3694"/>
    <lineage>
        <taxon>Eukaryota</taxon>
        <taxon>Viridiplantae</taxon>
        <taxon>Streptophyta</taxon>
        <taxon>Embryophyta</taxon>
        <taxon>Tracheophyta</taxon>
        <taxon>Spermatophyta</taxon>
        <taxon>Magnoliopsida</taxon>
        <taxon>eudicotyledons</taxon>
        <taxon>Gunneridae</taxon>
        <taxon>Pentapetalae</taxon>
        <taxon>rosids</taxon>
        <taxon>fabids</taxon>
        <taxon>Malpighiales</taxon>
        <taxon>Salicaceae</taxon>
        <taxon>Saliceae</taxon>
        <taxon>Populus</taxon>
    </lineage>
</organism>
<sequence length="551" mass="63741">MERLAVIRNWFVFLVAFSFFVVFFKAFDYSVLSADGTNSATSLISVFVNSFNNLHAHKPNHSLDVPQMFNQNASPDPLVDTDNPFIDVIESLDHANNLAVNKNTTLAARTKRPADSCEGRYIYVHHLPRRFNDDVLKNCSVLVKWLDMCPFLKNSGFGPQVENSEGVLSEKSWFTTNQFLLEVMFHERMKKYKCLTNNSSFANAIYVPFYAGLDAGRYLWGYNISMRDSLGSDLVKWLAQQPEWKRMWGRDHFFVLGRIGWDFRRQTDHDSDWGSKLMTLPESMNLTALSIETTSWSNEFAIPYPTYFHPSSDDEVFQWQNRMQSHNRRYLFAFAGAPRPSANDSIRKEIIHQCLASRRTCNFLRCNSGGESRCDNPAEVIKVFQDSVFCLQPPGDSYTRRSIFDSILAGCIPVFFHPFSAYAQYTWHLQRDYWRYSVFIPIDLVKDGFVSIKQVLLQISDNEMLAMRKEVIKLIPRVIYADPRSKLQTLEDAFDITLKGVLHRIGKVRKNINKGRDPSNGFAEENSWKMKLSGIGVEEEWDHFTDTSMRY</sequence>
<dbReference type="FunFam" id="3.40.50.300:FF:001716">
    <property type="entry name" value="Peroxisome biogenesis protein 6"/>
    <property type="match status" value="1"/>
</dbReference>
<keyword evidence="7" id="KW-0472">Membrane</keyword>
<evidence type="ECO:0000256" key="6">
    <source>
        <dbReference type="ARBA" id="ARBA00022840"/>
    </source>
</evidence>
<dbReference type="InterPro" id="IPR003959">
    <property type="entry name" value="ATPase_AAA_core"/>
</dbReference>
<dbReference type="SUPFAM" id="SSF52540">
    <property type="entry name" value="P-loop containing nucleoside triphosphate hydrolases"/>
    <property type="match status" value="2"/>
</dbReference>
<protein>
    <recommendedName>
        <fullName evidence="8">Peroxisomal ATPase PEX6</fullName>
    </recommendedName>
    <alternativeName>
        <fullName evidence="9">Peroxin-6</fullName>
    </alternativeName>
</protein>
<dbReference type="Gene3D" id="1.10.8.60">
    <property type="match status" value="1"/>
</dbReference>
<keyword evidence="6" id="KW-0067">ATP-binding</keyword>
<dbReference type="Proteomes" id="UP000006729">
    <property type="component" value="Chromosome 14"/>
</dbReference>
<evidence type="ECO:0000256" key="8">
    <source>
        <dbReference type="ARBA" id="ARBA00034811"/>
    </source>
</evidence>
<dbReference type="GO" id="GO:0005778">
    <property type="term" value="C:peroxisomal membrane"/>
    <property type="evidence" value="ECO:0000318"/>
    <property type="project" value="GO_Central"/>
</dbReference>
<dbReference type="GO" id="GO:0016887">
    <property type="term" value="F:ATP hydrolysis activity"/>
    <property type="evidence" value="ECO:0000318"/>
    <property type="project" value="GO_Central"/>
</dbReference>
<dbReference type="SMART" id="SM00382">
    <property type="entry name" value="AAA"/>
    <property type="match status" value="2"/>
</dbReference>
<dbReference type="GO" id="GO:0016558">
    <property type="term" value="P:protein import into peroxisome matrix"/>
    <property type="evidence" value="ECO:0000318"/>
    <property type="project" value="GO_Central"/>
</dbReference>
<comment type="subcellular location">
    <subcellularLocation>
        <location evidence="1">Membrane</location>
    </subcellularLocation>
</comment>
<dbReference type="PROSITE" id="PS00674">
    <property type="entry name" value="AAA"/>
    <property type="match status" value="1"/>
</dbReference>
<evidence type="ECO:0000256" key="1">
    <source>
        <dbReference type="ARBA" id="ARBA00004370"/>
    </source>
</evidence>
<dbReference type="GO" id="GO:0005829">
    <property type="term" value="C:cytosol"/>
    <property type="evidence" value="ECO:0000318"/>
    <property type="project" value="GO_Central"/>
</dbReference>
<comment type="caution">
    <text evidence="11">The sequence shown here is derived from an EMBL/GenBank/DDBJ whole genome shotgun (WGS) entry which is preliminary data.</text>
</comment>
<evidence type="ECO:0000256" key="5">
    <source>
        <dbReference type="ARBA" id="ARBA00022801"/>
    </source>
</evidence>
<evidence type="ECO:0000313" key="12">
    <source>
        <dbReference type="Proteomes" id="UP000006729"/>
    </source>
</evidence>
<keyword evidence="3" id="KW-0962">Peroxisome biogenesis</keyword>
<dbReference type="InterPro" id="IPR047533">
    <property type="entry name" value="RecA-like_PEX6_r2"/>
</dbReference>
<dbReference type="FunCoup" id="A0A2K1XUZ7">
    <property type="interactions" value="2812"/>
</dbReference>
<dbReference type="STRING" id="3694.A0A2K1XUZ7"/>
<dbReference type="InterPro" id="IPR027417">
    <property type="entry name" value="P-loop_NTPase"/>
</dbReference>
<gene>
    <name evidence="11" type="ORF">POPTR_014G147800v4</name>
</gene>
<evidence type="ECO:0000313" key="11">
    <source>
        <dbReference type="EMBL" id="PNT04612.2"/>
    </source>
</evidence>
<dbReference type="ExpressionAtlas" id="A0A2K1XUZ7">
    <property type="expression patterns" value="baseline and differential"/>
</dbReference>
<evidence type="ECO:0000256" key="9">
    <source>
        <dbReference type="ARBA" id="ARBA00034920"/>
    </source>
</evidence>
<dbReference type="FunFam" id="1.10.8.60:FF:000077">
    <property type="entry name" value="Peroxisome biogenesis protein 6"/>
    <property type="match status" value="1"/>
</dbReference>
<dbReference type="InterPro" id="IPR003960">
    <property type="entry name" value="ATPase_AAA_CS"/>
</dbReference>
<dbReference type="Pfam" id="PF00004">
    <property type="entry name" value="AAA"/>
    <property type="match status" value="2"/>
</dbReference>
<dbReference type="FunFam" id="3.40.50.300:FF:000109">
    <property type="entry name" value="Peroxisomal biogenesis factor 6"/>
    <property type="match status" value="1"/>
</dbReference>
<dbReference type="EMBL" id="CM009303">
    <property type="protein sequence ID" value="PNT04612.2"/>
    <property type="molecule type" value="Genomic_DNA"/>
</dbReference>
<evidence type="ECO:0000256" key="2">
    <source>
        <dbReference type="ARBA" id="ARBA00006914"/>
    </source>
</evidence>
<comment type="catalytic activity">
    <reaction evidence="10">
        <text>ATP + H2O = ADP + phosphate + H(+)</text>
        <dbReference type="Rhea" id="RHEA:13065"/>
        <dbReference type="ChEBI" id="CHEBI:15377"/>
        <dbReference type="ChEBI" id="CHEBI:15378"/>
        <dbReference type="ChEBI" id="CHEBI:30616"/>
        <dbReference type="ChEBI" id="CHEBI:43474"/>
        <dbReference type="ChEBI" id="CHEBI:456216"/>
    </reaction>
    <physiologicalReaction direction="left-to-right" evidence="10">
        <dbReference type="Rhea" id="RHEA:13066"/>
    </physiologicalReaction>
</comment>
<dbReference type="InterPro" id="IPR050168">
    <property type="entry name" value="AAA_ATPase_domain"/>
</dbReference>
<accession>A0A2K1XUZ7</accession>
<evidence type="ECO:0000256" key="3">
    <source>
        <dbReference type="ARBA" id="ARBA00022593"/>
    </source>
</evidence>
<evidence type="ECO:0000256" key="4">
    <source>
        <dbReference type="ARBA" id="ARBA00022741"/>
    </source>
</evidence>
<dbReference type="PANTHER" id="PTHR23077">
    <property type="entry name" value="AAA-FAMILY ATPASE"/>
    <property type="match status" value="1"/>
</dbReference>
<dbReference type="GO" id="GO:0043335">
    <property type="term" value="P:protein unfolding"/>
    <property type="evidence" value="ECO:0000318"/>
    <property type="project" value="GO_Central"/>
</dbReference>
<evidence type="ECO:0000256" key="10">
    <source>
        <dbReference type="ARBA" id="ARBA00048778"/>
    </source>
</evidence>
<dbReference type="InParanoid" id="A0A2K1XUZ7"/>
<dbReference type="CDD" id="cd19527">
    <property type="entry name" value="RecA-like_PEX6_r2"/>
    <property type="match status" value="1"/>
</dbReference>
<dbReference type="PANTHER" id="PTHR23077:SF9">
    <property type="entry name" value="PEROXISOMAL ATPASE PEX6"/>
    <property type="match status" value="1"/>
</dbReference>
<keyword evidence="5" id="KW-0378">Hydrolase</keyword>
<evidence type="ECO:0000256" key="7">
    <source>
        <dbReference type="ARBA" id="ARBA00023136"/>
    </source>
</evidence>
<dbReference type="Gene3D" id="3.40.50.300">
    <property type="entry name" value="P-loop containing nucleotide triphosphate hydrolases"/>
    <property type="match status" value="2"/>
</dbReference>
<dbReference type="AlphaFoldDB" id="A0A2K1XUZ7"/>
<proteinExistence type="inferred from homology"/>
<keyword evidence="4" id="KW-0547">Nucleotide-binding</keyword>
<dbReference type="InterPro" id="IPR003593">
    <property type="entry name" value="AAA+_ATPase"/>
</dbReference>
<keyword evidence="12" id="KW-1185">Reference proteome</keyword>
<comment type="similarity">
    <text evidence="2">Belongs to the AAA ATPase family.</text>
</comment>
<dbReference type="GO" id="GO:0005524">
    <property type="term" value="F:ATP binding"/>
    <property type="evidence" value="ECO:0007669"/>
    <property type="project" value="UniProtKB-KW"/>
</dbReference>